<dbReference type="SUPFAM" id="SSF46626">
    <property type="entry name" value="Cytochrome c"/>
    <property type="match status" value="1"/>
</dbReference>
<dbReference type="Pfam" id="PF23500">
    <property type="entry name" value="DUF7133"/>
    <property type="match status" value="1"/>
</dbReference>
<dbReference type="InterPro" id="IPR055557">
    <property type="entry name" value="DUF7133"/>
</dbReference>
<keyword evidence="7" id="KW-1185">Reference proteome</keyword>
<evidence type="ECO:0000256" key="3">
    <source>
        <dbReference type="ARBA" id="ARBA00023004"/>
    </source>
</evidence>
<dbReference type="InterPro" id="IPR011042">
    <property type="entry name" value="6-blade_b-propeller_TolB-like"/>
</dbReference>
<dbReference type="Pfam" id="PF00034">
    <property type="entry name" value="Cytochrom_C"/>
    <property type="match status" value="1"/>
</dbReference>
<dbReference type="SUPFAM" id="SSF50952">
    <property type="entry name" value="Soluble quinoprotein glucose dehydrogenase"/>
    <property type="match status" value="1"/>
</dbReference>
<dbReference type="InterPro" id="IPR013427">
    <property type="entry name" value="Haem-bd_dom_put"/>
</dbReference>
<dbReference type="EMBL" id="AP024702">
    <property type="protein sequence ID" value="BCX48358.1"/>
    <property type="molecule type" value="Genomic_DNA"/>
</dbReference>
<evidence type="ECO:0000256" key="1">
    <source>
        <dbReference type="ARBA" id="ARBA00022617"/>
    </source>
</evidence>
<dbReference type="Proteomes" id="UP001374893">
    <property type="component" value="Chromosome"/>
</dbReference>
<name>A0ABM7RCY1_9BACT</name>
<dbReference type="InterPro" id="IPR011041">
    <property type="entry name" value="Quinoprot_gluc/sorb_DH_b-prop"/>
</dbReference>
<dbReference type="InterPro" id="IPR009056">
    <property type="entry name" value="Cyt_c-like_dom"/>
</dbReference>
<protein>
    <recommendedName>
        <fullName evidence="5">Cytochrome c domain-containing protein</fullName>
    </recommendedName>
</protein>
<reference evidence="6 7" key="1">
    <citation type="submission" date="2021-06" db="EMBL/GenBank/DDBJ databases">
        <title>Complete genome of Haloferula helveola possessing various polysaccharide degrading enzymes.</title>
        <authorList>
            <person name="Takami H."/>
            <person name="Huang C."/>
            <person name="Hamasaki K."/>
        </authorList>
    </citation>
    <scope>NUCLEOTIDE SEQUENCE [LARGE SCALE GENOMIC DNA]</scope>
    <source>
        <strain evidence="6 7">CN-1</strain>
    </source>
</reference>
<dbReference type="RefSeq" id="WP_338684511.1">
    <property type="nucleotide sequence ID" value="NZ_AP024702.1"/>
</dbReference>
<dbReference type="Gene3D" id="1.10.760.10">
    <property type="entry name" value="Cytochrome c-like domain"/>
    <property type="match status" value="1"/>
</dbReference>
<evidence type="ECO:0000256" key="4">
    <source>
        <dbReference type="PROSITE-ProRule" id="PRU00433"/>
    </source>
</evidence>
<feature type="domain" description="Cytochrome c" evidence="5">
    <location>
        <begin position="865"/>
        <end position="1000"/>
    </location>
</feature>
<dbReference type="SUPFAM" id="SSF48371">
    <property type="entry name" value="ARM repeat"/>
    <property type="match status" value="1"/>
</dbReference>
<evidence type="ECO:0000313" key="6">
    <source>
        <dbReference type="EMBL" id="BCX48358.1"/>
    </source>
</evidence>
<organism evidence="6 7">
    <name type="scientific">Haloferula helveola</name>
    <dbReference type="NCBI Taxonomy" id="490095"/>
    <lineage>
        <taxon>Bacteria</taxon>
        <taxon>Pseudomonadati</taxon>
        <taxon>Verrucomicrobiota</taxon>
        <taxon>Verrucomicrobiia</taxon>
        <taxon>Verrucomicrobiales</taxon>
        <taxon>Verrucomicrobiaceae</taxon>
        <taxon>Haloferula</taxon>
    </lineage>
</organism>
<proteinExistence type="predicted"/>
<dbReference type="Gene3D" id="2.120.10.30">
    <property type="entry name" value="TolB, C-terminal domain"/>
    <property type="match status" value="1"/>
</dbReference>
<gene>
    <name evidence="6" type="ORF">HAHE_22660</name>
</gene>
<dbReference type="NCBIfam" id="TIGR02603">
    <property type="entry name" value="CxxCH_TIGR02603"/>
    <property type="match status" value="1"/>
</dbReference>
<evidence type="ECO:0000256" key="2">
    <source>
        <dbReference type="ARBA" id="ARBA00022723"/>
    </source>
</evidence>
<keyword evidence="3 4" id="KW-0408">Iron</keyword>
<dbReference type="PROSITE" id="PS51007">
    <property type="entry name" value="CYTC"/>
    <property type="match status" value="1"/>
</dbReference>
<dbReference type="InterPro" id="IPR016024">
    <property type="entry name" value="ARM-type_fold"/>
</dbReference>
<dbReference type="PANTHER" id="PTHR33546">
    <property type="entry name" value="LARGE, MULTIFUNCTIONAL SECRETED PROTEIN-RELATED"/>
    <property type="match status" value="1"/>
</dbReference>
<evidence type="ECO:0000313" key="7">
    <source>
        <dbReference type="Proteomes" id="UP001374893"/>
    </source>
</evidence>
<dbReference type="InterPro" id="IPR011989">
    <property type="entry name" value="ARM-like"/>
</dbReference>
<keyword evidence="1 4" id="KW-0349">Heme</keyword>
<dbReference type="Gene3D" id="1.25.10.10">
    <property type="entry name" value="Leucine-rich Repeat Variant"/>
    <property type="match status" value="1"/>
</dbReference>
<dbReference type="PANTHER" id="PTHR33546:SF1">
    <property type="entry name" value="LARGE, MULTIFUNCTIONAL SECRETED PROTEIN"/>
    <property type="match status" value="1"/>
</dbReference>
<accession>A0ABM7RCY1</accession>
<sequence length="1004" mass="108657">MTRRILIPIALSGTALAIPEGFEIHDFAGPPNADYPAAITVAPNGDVYVSSDQNGSLGKQKDMGRIIRCRDTDGDGKADDFVHFVPTIDSPRGGHIVGDTLYLIHPPYLSSFRDTDGDGVADEKKLLVTGFGGGIEHPRGADHTTNGVRMGIDGWLYVSVGDFGMADAKGADGKRYTLFGGGVARVRPDGSELEPYALMTRNICDTAISPTLDLFSRDNTNDGKGWNTRFHHYTALGDHGYPRLYKNFADEAIQPLADYGGGSGTGGLWVDEPGLPGEFGNMLYSCDWTTGNVYYHKSKREGASFSIEQEVFHKTPRATDIDVDGFSRLYIADWRGGKFNFAGKGKPVGMIQQVTATGDGGAKYEDVTKADDAKLVTLLASASGVQRFEAQREILRRGKKPAFAEGVFGIAKDTKQSVEARVAAVFTLKQLYGTESTRYIAELVADDDLREFALRAMTDRLTELEGVPVDAYTKALTDPNARVVLQALVGLQRLGAKDAAPAILQASTDWSEQGSSPRLAHTAVATLTSLANVPALIAGAEDTAQRKIALGALQHIHSTEAVDSLLALIGRTGDAELRFAGLSALARLHYDEKPWDLKMWWGTRPDDRGPYYETVDWERTPKIRTALERGYTMVPEALRSTYLDTLAKNRIPVSELKLEGLDPVMAALGASKPTDAQIGLLINAAKNPKLPFPRRVECYKALNRGPAQSVTVSRLAVLAEWSQEKGLPDEVGQHIDDFVNETERGAEVNKLRQLAAKQSDAVSRIAWKSLLTVLNSPLAKDKWKEEVKKHIDKNPREVGFFLALADLKLPGFEKQIEVGLSFDNDELIAAAKAAKEATASAASAGKKVAELSPEEVTKAAMSGHGDVETGKRLFTAQGCIACHAVDPQAEQKGPYLGSAGSKFTRDYLIESILDPNKVVSQGFQTSMITMKDGATHMGFVTAEADGIVEIRNIAGQVTKLKRADIAKDDHLPQSMMPPGLAGNLSLEEFISMIDYLGSLQTKGG</sequence>
<dbReference type="InterPro" id="IPR036909">
    <property type="entry name" value="Cyt_c-like_dom_sf"/>
</dbReference>
<evidence type="ECO:0000259" key="5">
    <source>
        <dbReference type="PROSITE" id="PS51007"/>
    </source>
</evidence>
<keyword evidence="2 4" id="KW-0479">Metal-binding</keyword>